<evidence type="ECO:0000256" key="1">
    <source>
        <dbReference type="ARBA" id="ARBA00023224"/>
    </source>
</evidence>
<sequence length="285" mass="30896">MELRLDVARQITEFIYRETGHHTIVCDRTGTIIADSAEARLGTVHKGARTILTSPVDEYSVTSEEAAASGGTMKEGFNLAIKVNGEKIGTFGIAGKLEIVQPIARIASSLVVKMLRDEEMKSQIQAQAEAVAEAIQQAAHAINEFTASSQELAATSETLVRKSQEAAQQVKSTTQILTFIQNVADQTKLLGLNAAIEAARAGQVGRGFAVVAQEVRKLADESSRSAREIERTLNQFKHAIERVSAGIEKNSAITREQAGTMEKISKMVEKLQQIGTRLHEVASRL</sequence>
<accession>A0A1M5CD85</accession>
<name>A0A1M5CD85_9FIRM</name>
<feature type="domain" description="Methyl-accepting transducer" evidence="3">
    <location>
        <begin position="122"/>
        <end position="285"/>
    </location>
</feature>
<dbReference type="PANTHER" id="PTHR32089">
    <property type="entry name" value="METHYL-ACCEPTING CHEMOTAXIS PROTEIN MCPB"/>
    <property type="match status" value="1"/>
</dbReference>
<evidence type="ECO:0000256" key="2">
    <source>
        <dbReference type="PROSITE-ProRule" id="PRU00284"/>
    </source>
</evidence>
<reference evidence="5" key="1">
    <citation type="submission" date="2016-11" db="EMBL/GenBank/DDBJ databases">
        <authorList>
            <person name="Varghese N."/>
            <person name="Submissions S."/>
        </authorList>
    </citation>
    <scope>NUCLEOTIDE SEQUENCE [LARGE SCALE GENOMIC DNA]</scope>
    <source>
        <strain evidence="5">DSM 11792</strain>
    </source>
</reference>
<dbReference type="Pfam" id="PF05651">
    <property type="entry name" value="Diacid_rec"/>
    <property type="match status" value="1"/>
</dbReference>
<dbReference type="InterPro" id="IPR004089">
    <property type="entry name" value="MCPsignal_dom"/>
</dbReference>
<dbReference type="InterPro" id="IPR008599">
    <property type="entry name" value="Diacid_rec"/>
</dbReference>
<dbReference type="Pfam" id="PF00015">
    <property type="entry name" value="MCPsignal"/>
    <property type="match status" value="1"/>
</dbReference>
<keyword evidence="5" id="KW-1185">Reference proteome</keyword>
<proteinExistence type="predicted"/>
<evidence type="ECO:0000313" key="4">
    <source>
        <dbReference type="EMBL" id="SHF52724.1"/>
    </source>
</evidence>
<dbReference type="EMBL" id="FQUW01000036">
    <property type="protein sequence ID" value="SHF52724.1"/>
    <property type="molecule type" value="Genomic_DNA"/>
</dbReference>
<dbReference type="Proteomes" id="UP000184196">
    <property type="component" value="Unassembled WGS sequence"/>
</dbReference>
<keyword evidence="1 2" id="KW-0807">Transducer</keyword>
<dbReference type="SUPFAM" id="SSF58104">
    <property type="entry name" value="Methyl-accepting chemotaxis protein (MCP) signaling domain"/>
    <property type="match status" value="1"/>
</dbReference>
<dbReference type="PANTHER" id="PTHR32089:SF112">
    <property type="entry name" value="LYSOZYME-LIKE PROTEIN-RELATED"/>
    <property type="match status" value="1"/>
</dbReference>
<dbReference type="PROSITE" id="PS50111">
    <property type="entry name" value="CHEMOTAXIS_TRANSDUC_2"/>
    <property type="match status" value="1"/>
</dbReference>
<dbReference type="OrthoDB" id="3192at2"/>
<organism evidence="4 5">
    <name type="scientific">Desulfofundulus australicus DSM 11792</name>
    <dbReference type="NCBI Taxonomy" id="1121425"/>
    <lineage>
        <taxon>Bacteria</taxon>
        <taxon>Bacillati</taxon>
        <taxon>Bacillota</taxon>
        <taxon>Clostridia</taxon>
        <taxon>Eubacteriales</taxon>
        <taxon>Peptococcaceae</taxon>
        <taxon>Desulfofundulus</taxon>
    </lineage>
</organism>
<dbReference type="Gene3D" id="1.10.287.950">
    <property type="entry name" value="Methyl-accepting chemotaxis protein"/>
    <property type="match status" value="1"/>
</dbReference>
<dbReference type="GO" id="GO:0007165">
    <property type="term" value="P:signal transduction"/>
    <property type="evidence" value="ECO:0007669"/>
    <property type="project" value="UniProtKB-KW"/>
</dbReference>
<evidence type="ECO:0000259" key="3">
    <source>
        <dbReference type="PROSITE" id="PS50111"/>
    </source>
</evidence>
<dbReference type="AlphaFoldDB" id="A0A1M5CD85"/>
<dbReference type="SMART" id="SM00283">
    <property type="entry name" value="MA"/>
    <property type="match status" value="1"/>
</dbReference>
<gene>
    <name evidence="4" type="ORF">SAMN02745218_02504</name>
</gene>
<dbReference type="GO" id="GO:0016020">
    <property type="term" value="C:membrane"/>
    <property type="evidence" value="ECO:0007669"/>
    <property type="project" value="InterPro"/>
</dbReference>
<protein>
    <submittedName>
        <fullName evidence="4">Putative sugar diacid recognition</fullName>
    </submittedName>
</protein>
<evidence type="ECO:0000313" key="5">
    <source>
        <dbReference type="Proteomes" id="UP000184196"/>
    </source>
</evidence>